<evidence type="ECO:0000313" key="4">
    <source>
        <dbReference type="EMBL" id="MBE1585391.1"/>
    </source>
</evidence>
<keyword evidence="2" id="KW-0804">Transcription</keyword>
<dbReference type="Gene3D" id="1.10.10.60">
    <property type="entry name" value="Homeodomain-like"/>
    <property type="match status" value="1"/>
</dbReference>
<name>A0ABR9LXM1_9ACTN</name>
<dbReference type="PANTHER" id="PTHR43436:SF2">
    <property type="entry name" value="ARAC_XYLS FAMILY TRANSCRIPTIONAL REGULATOR"/>
    <property type="match status" value="1"/>
</dbReference>
<proteinExistence type="predicted"/>
<gene>
    <name evidence="4" type="ORF">H4W80_003649</name>
</gene>
<evidence type="ECO:0000313" key="5">
    <source>
        <dbReference type="Proteomes" id="UP000633509"/>
    </source>
</evidence>
<dbReference type="InterPro" id="IPR009057">
    <property type="entry name" value="Homeodomain-like_sf"/>
</dbReference>
<dbReference type="Pfam" id="PF06719">
    <property type="entry name" value="AraC_N"/>
    <property type="match status" value="1"/>
</dbReference>
<sequence length="212" mass="23067">MLEIDPALVRKVSVDMLGPRSGAVDAVPEQGEADRCVVSPLDPELMAAVLRFLGSLGSGADRRVLAPMCVEEMVYRVLSREQFSRMLHIAARQTSHNPISAVLTFARAHYAEPLTVNDLAKQVALSPSAFSALFREVTGRTPYQFLKEYSATASASHREPTSTRRMWQPGCAGCARTTSKGVARCHRLGMGTDSAGSRYSPASRFALLTEPR</sequence>
<dbReference type="InterPro" id="IPR009594">
    <property type="entry name" value="Tscrpt_reg_HTH_AraC_N"/>
</dbReference>
<evidence type="ECO:0000259" key="3">
    <source>
        <dbReference type="PROSITE" id="PS01124"/>
    </source>
</evidence>
<dbReference type="InterPro" id="IPR018060">
    <property type="entry name" value="HTH_AraC"/>
</dbReference>
<dbReference type="PANTHER" id="PTHR43436">
    <property type="entry name" value="ARAC-FAMILY TRANSCRIPTIONAL REGULATOR"/>
    <property type="match status" value="1"/>
</dbReference>
<organism evidence="4 5">
    <name type="scientific">Nonomuraea angiospora</name>
    <dbReference type="NCBI Taxonomy" id="46172"/>
    <lineage>
        <taxon>Bacteria</taxon>
        <taxon>Bacillati</taxon>
        <taxon>Actinomycetota</taxon>
        <taxon>Actinomycetes</taxon>
        <taxon>Streptosporangiales</taxon>
        <taxon>Streptosporangiaceae</taxon>
        <taxon>Nonomuraea</taxon>
    </lineage>
</organism>
<accession>A0ABR9LXM1</accession>
<keyword evidence="1" id="KW-0805">Transcription regulation</keyword>
<dbReference type="Pfam" id="PF00165">
    <property type="entry name" value="HTH_AraC"/>
    <property type="match status" value="1"/>
</dbReference>
<dbReference type="Proteomes" id="UP000633509">
    <property type="component" value="Unassembled WGS sequence"/>
</dbReference>
<keyword evidence="5" id="KW-1185">Reference proteome</keyword>
<reference evidence="4 5" key="1">
    <citation type="submission" date="2020-10" db="EMBL/GenBank/DDBJ databases">
        <title>Sequencing the genomes of 1000 actinobacteria strains.</title>
        <authorList>
            <person name="Klenk H.-P."/>
        </authorList>
    </citation>
    <scope>NUCLEOTIDE SEQUENCE [LARGE SCALE GENOMIC DNA]</scope>
    <source>
        <strain evidence="4 5">DSM 43173</strain>
    </source>
</reference>
<feature type="domain" description="HTH araC/xylS-type" evidence="3">
    <location>
        <begin position="100"/>
        <end position="148"/>
    </location>
</feature>
<dbReference type="SUPFAM" id="SSF46689">
    <property type="entry name" value="Homeodomain-like"/>
    <property type="match status" value="1"/>
</dbReference>
<dbReference type="PROSITE" id="PS01124">
    <property type="entry name" value="HTH_ARAC_FAMILY_2"/>
    <property type="match status" value="1"/>
</dbReference>
<evidence type="ECO:0000256" key="2">
    <source>
        <dbReference type="ARBA" id="ARBA00023163"/>
    </source>
</evidence>
<dbReference type="EMBL" id="JADBEK010000001">
    <property type="protein sequence ID" value="MBE1585391.1"/>
    <property type="molecule type" value="Genomic_DNA"/>
</dbReference>
<comment type="caution">
    <text evidence="4">The sequence shown here is derived from an EMBL/GenBank/DDBJ whole genome shotgun (WGS) entry which is preliminary data.</text>
</comment>
<evidence type="ECO:0000256" key="1">
    <source>
        <dbReference type="ARBA" id="ARBA00023015"/>
    </source>
</evidence>
<protein>
    <recommendedName>
        <fullName evidence="3">HTH araC/xylS-type domain-containing protein</fullName>
    </recommendedName>
</protein>